<accession>A0ABQ7F996</accession>
<proteinExistence type="predicted"/>
<dbReference type="Proteomes" id="UP000266723">
    <property type="component" value="Unassembled WGS sequence"/>
</dbReference>
<feature type="region of interest" description="Disordered" evidence="1">
    <location>
        <begin position="187"/>
        <end position="234"/>
    </location>
</feature>
<feature type="region of interest" description="Disordered" evidence="1">
    <location>
        <begin position="46"/>
        <end position="70"/>
    </location>
</feature>
<feature type="compositionally biased region" description="Polar residues" evidence="1">
    <location>
        <begin position="246"/>
        <end position="273"/>
    </location>
</feature>
<evidence type="ECO:0000313" key="3">
    <source>
        <dbReference type="Proteomes" id="UP000266723"/>
    </source>
</evidence>
<feature type="compositionally biased region" description="Basic and acidic residues" evidence="1">
    <location>
        <begin position="187"/>
        <end position="200"/>
    </location>
</feature>
<evidence type="ECO:0000256" key="1">
    <source>
        <dbReference type="SAM" id="MobiDB-lite"/>
    </source>
</evidence>
<feature type="compositionally biased region" description="Polar residues" evidence="1">
    <location>
        <begin position="289"/>
        <end position="298"/>
    </location>
</feature>
<keyword evidence="3" id="KW-1185">Reference proteome</keyword>
<organism evidence="2 3">
    <name type="scientific">Brassica cretica</name>
    <name type="common">Mustard</name>
    <dbReference type="NCBI Taxonomy" id="69181"/>
    <lineage>
        <taxon>Eukaryota</taxon>
        <taxon>Viridiplantae</taxon>
        <taxon>Streptophyta</taxon>
        <taxon>Embryophyta</taxon>
        <taxon>Tracheophyta</taxon>
        <taxon>Spermatophyta</taxon>
        <taxon>Magnoliopsida</taxon>
        <taxon>eudicotyledons</taxon>
        <taxon>Gunneridae</taxon>
        <taxon>Pentapetalae</taxon>
        <taxon>rosids</taxon>
        <taxon>malvids</taxon>
        <taxon>Brassicales</taxon>
        <taxon>Brassicaceae</taxon>
        <taxon>Brassiceae</taxon>
        <taxon>Brassica</taxon>
    </lineage>
</organism>
<name>A0ABQ7F996_BRACR</name>
<protein>
    <submittedName>
        <fullName evidence="2">Uncharacterized protein</fullName>
    </submittedName>
</protein>
<evidence type="ECO:0000313" key="2">
    <source>
        <dbReference type="EMBL" id="KAF3611746.1"/>
    </source>
</evidence>
<sequence length="338" mass="37894">MDETTFKPSEADLDQAAGTVDKETYMRNGVEMAKVEYSTLFQDKKKKTKRLQESVSSDRIRRQPPSEKLEETKSLELMDNVDAYHNDGCCAKLTFSIAAMQSETVMSLLDRNMMRDSIPELLALPELKHPIGSEPKPKVTINQYSTAAYIKTGAMDHTHLHCLNRLRLRIMMRDSIPELLALPELKHPIGSEPKPKEPLDGSHASPLSQQVDTQVYSPNSTQHIEKEPSNQTHAAQTQFFSTNVTQQEPLNESPASPLSQQIETQVYSPNSAQHIEKEQLDEAPDAHTQVFSPNVTQQKEIEPSLDEMPSNPNRGEENLDVEIGGKPSTILLKSNEIP</sequence>
<gene>
    <name evidence="2" type="ORF">DY000_02046700</name>
</gene>
<comment type="caution">
    <text evidence="2">The sequence shown here is derived from an EMBL/GenBank/DDBJ whole genome shotgun (WGS) entry which is preliminary data.</text>
</comment>
<feature type="region of interest" description="Disordered" evidence="1">
    <location>
        <begin position="246"/>
        <end position="338"/>
    </location>
</feature>
<feature type="compositionally biased region" description="Basic and acidic residues" evidence="1">
    <location>
        <begin position="50"/>
        <end position="70"/>
    </location>
</feature>
<feature type="compositionally biased region" description="Polar residues" evidence="1">
    <location>
        <begin position="205"/>
        <end position="222"/>
    </location>
</feature>
<dbReference type="EMBL" id="QGKV02000297">
    <property type="protein sequence ID" value="KAF3611746.1"/>
    <property type="molecule type" value="Genomic_DNA"/>
</dbReference>
<reference evidence="2 3" key="1">
    <citation type="journal article" date="2020" name="BMC Genomics">
        <title>Intraspecific diversification of the crop wild relative Brassica cretica Lam. using demographic model selection.</title>
        <authorList>
            <person name="Kioukis A."/>
            <person name="Michalopoulou V.A."/>
            <person name="Briers L."/>
            <person name="Pirintsos S."/>
            <person name="Studholme D.J."/>
            <person name="Pavlidis P."/>
            <person name="Sarris P.F."/>
        </authorList>
    </citation>
    <scope>NUCLEOTIDE SEQUENCE [LARGE SCALE GENOMIC DNA]</scope>
    <source>
        <strain evidence="3">cv. PFS-1207/04</strain>
    </source>
</reference>